<dbReference type="Gene3D" id="3.30.450.40">
    <property type="match status" value="1"/>
</dbReference>
<dbReference type="Gene3D" id="1.10.10.60">
    <property type="entry name" value="Homeodomain-like"/>
    <property type="match status" value="1"/>
</dbReference>
<feature type="domain" description="Sigma-54 factor interaction" evidence="6">
    <location>
        <begin position="452"/>
        <end position="519"/>
    </location>
</feature>
<gene>
    <name evidence="7" type="ORF">SAMN05443637_11046</name>
</gene>
<evidence type="ECO:0000259" key="6">
    <source>
        <dbReference type="PROSITE" id="PS50045"/>
    </source>
</evidence>
<dbReference type="SUPFAM" id="SSF46689">
    <property type="entry name" value="Homeodomain-like"/>
    <property type="match status" value="1"/>
</dbReference>
<proteinExistence type="predicted"/>
<dbReference type="PANTHER" id="PTHR32071:SF122">
    <property type="entry name" value="SIGMA FACTOR"/>
    <property type="match status" value="1"/>
</dbReference>
<dbReference type="InterPro" id="IPR002197">
    <property type="entry name" value="HTH_Fis"/>
</dbReference>
<dbReference type="Proteomes" id="UP000184363">
    <property type="component" value="Unassembled WGS sequence"/>
</dbReference>
<dbReference type="InterPro" id="IPR058031">
    <property type="entry name" value="AAA_lid_NorR"/>
</dbReference>
<reference evidence="7 8" key="1">
    <citation type="submission" date="2016-11" db="EMBL/GenBank/DDBJ databases">
        <authorList>
            <person name="Jaros S."/>
            <person name="Januszkiewicz K."/>
            <person name="Wedrychowicz H."/>
        </authorList>
    </citation>
    <scope>NUCLEOTIDE SEQUENCE [LARGE SCALE GENOMIC DNA]</scope>
    <source>
        <strain evidence="7 8">DSM 43832</strain>
    </source>
</reference>
<dbReference type="AlphaFoldDB" id="A0A1M6UFK8"/>
<keyword evidence="2" id="KW-0067">ATP-binding</keyword>
<keyword evidence="1" id="KW-0547">Nucleotide-binding</keyword>
<evidence type="ECO:0000256" key="4">
    <source>
        <dbReference type="ARBA" id="ARBA00023125"/>
    </source>
</evidence>
<dbReference type="Pfam" id="PF25601">
    <property type="entry name" value="AAA_lid_14"/>
    <property type="match status" value="1"/>
</dbReference>
<dbReference type="GO" id="GO:0043565">
    <property type="term" value="F:sequence-specific DNA binding"/>
    <property type="evidence" value="ECO:0007669"/>
    <property type="project" value="InterPro"/>
</dbReference>
<dbReference type="STRING" id="1848.SAMN05443637_11046"/>
<evidence type="ECO:0000313" key="8">
    <source>
        <dbReference type="Proteomes" id="UP000184363"/>
    </source>
</evidence>
<evidence type="ECO:0000313" key="7">
    <source>
        <dbReference type="EMBL" id="SHK67960.1"/>
    </source>
</evidence>
<dbReference type="InterPro" id="IPR009057">
    <property type="entry name" value="Homeodomain-like_sf"/>
</dbReference>
<dbReference type="Gene3D" id="1.10.8.60">
    <property type="match status" value="1"/>
</dbReference>
<dbReference type="GO" id="GO:0005524">
    <property type="term" value="F:ATP binding"/>
    <property type="evidence" value="ECO:0007669"/>
    <property type="project" value="UniProtKB-KW"/>
</dbReference>
<dbReference type="PRINTS" id="PR01590">
    <property type="entry name" value="HTHFIS"/>
</dbReference>
<keyword evidence="4" id="KW-0238">DNA-binding</keyword>
<dbReference type="Pfam" id="PF02954">
    <property type="entry name" value="HTH_8"/>
    <property type="match status" value="1"/>
</dbReference>
<dbReference type="GO" id="GO:0006355">
    <property type="term" value="P:regulation of DNA-templated transcription"/>
    <property type="evidence" value="ECO:0007669"/>
    <property type="project" value="InterPro"/>
</dbReference>
<dbReference type="OrthoDB" id="5496274at2"/>
<dbReference type="InterPro" id="IPR029016">
    <property type="entry name" value="GAF-like_dom_sf"/>
</dbReference>
<dbReference type="InterPro" id="IPR002078">
    <property type="entry name" value="Sigma_54_int"/>
</dbReference>
<organism evidence="7 8">
    <name type="scientific">Pseudonocardia thermophila</name>
    <dbReference type="NCBI Taxonomy" id="1848"/>
    <lineage>
        <taxon>Bacteria</taxon>
        <taxon>Bacillati</taxon>
        <taxon>Actinomycetota</taxon>
        <taxon>Actinomycetes</taxon>
        <taxon>Pseudonocardiales</taxon>
        <taxon>Pseudonocardiaceae</taxon>
        <taxon>Pseudonocardia</taxon>
    </lineage>
</organism>
<accession>A0A1M6UFK8</accession>
<evidence type="ECO:0000256" key="2">
    <source>
        <dbReference type="ARBA" id="ARBA00022840"/>
    </source>
</evidence>
<dbReference type="EMBL" id="FRAP01000010">
    <property type="protein sequence ID" value="SHK67960.1"/>
    <property type="molecule type" value="Genomic_DNA"/>
</dbReference>
<dbReference type="InterPro" id="IPR003018">
    <property type="entry name" value="GAF"/>
</dbReference>
<evidence type="ECO:0000256" key="1">
    <source>
        <dbReference type="ARBA" id="ARBA00022741"/>
    </source>
</evidence>
<keyword evidence="8" id="KW-1185">Reference proteome</keyword>
<dbReference type="Pfam" id="PF01590">
    <property type="entry name" value="GAF"/>
    <property type="match status" value="1"/>
</dbReference>
<sequence length="588" mass="64052">MRPDEGERTLPALSPDARAAALRSRELLVTGELLEHPPGRLGVRTEIERSWRRCVGAQVPVVPERIEYHKLDDVPMLRDAALPVLQRVKDSFADVPVALVLSDVNGVIVARHVDVRRQREIMDRASAAEGFDYSESSVGTNGLGTVLVERRPMLVRGPEHYNVRLETLTCAGAPIVEPYTGRLVGAFSLACEVHEVHPLMLVMAADIARQIEERLLDMAGERHRRLVHAYLAVDRTGAGAFVVDADTVLANRRALAHTGPELHPLLWRFLSEHGPSSPTRMQVPLPDGPHAALVEPIRDSGRTAYLVQLLGRRSARCDEPVEPPRSPARRAPVRVPLHVDEDVDRELEAALHHGELIAVVGAGGTGKLHTALAVLRRLGAEDPVVVEPHLDPDWFATAREAAGSGRGLVLRRVHESPSPSLSQVQALVATGAPMVLTADLDAASDDVLATVRRVATTVTLPGLAQKPEHLPTLVQAILRELPEPESATRFAPQVWDRLMAWRWPGNVAELRNTVVQLARRARGGTVELTDLPDLLRIARGSHGLLECAEREAVADALRAAGGNRSRAAAALGIGRNTLYRKMRAFGLT</sequence>
<protein>
    <submittedName>
        <fullName evidence="7">Regulatory protein, Fis family</fullName>
    </submittedName>
</protein>
<evidence type="ECO:0000256" key="3">
    <source>
        <dbReference type="ARBA" id="ARBA00023015"/>
    </source>
</evidence>
<dbReference type="PROSITE" id="PS50045">
    <property type="entry name" value="SIGMA54_INTERACT_4"/>
    <property type="match status" value="1"/>
</dbReference>
<evidence type="ECO:0000256" key="5">
    <source>
        <dbReference type="ARBA" id="ARBA00023163"/>
    </source>
</evidence>
<dbReference type="RefSeq" id="WP_073457706.1">
    <property type="nucleotide sequence ID" value="NZ_CALGVN010000001.1"/>
</dbReference>
<name>A0A1M6UFK8_PSETH</name>
<dbReference type="InterPro" id="IPR027417">
    <property type="entry name" value="P-loop_NTPase"/>
</dbReference>
<keyword evidence="5" id="KW-0804">Transcription</keyword>
<keyword evidence="3" id="KW-0805">Transcription regulation</keyword>
<dbReference type="PANTHER" id="PTHR32071">
    <property type="entry name" value="TRANSCRIPTIONAL REGULATORY PROTEIN"/>
    <property type="match status" value="1"/>
</dbReference>
<dbReference type="SUPFAM" id="SSF52540">
    <property type="entry name" value="P-loop containing nucleoside triphosphate hydrolases"/>
    <property type="match status" value="1"/>
</dbReference>